<dbReference type="EMBL" id="SRLE01000006">
    <property type="protein sequence ID" value="TGD74030.1"/>
    <property type="molecule type" value="Genomic_DNA"/>
</dbReference>
<dbReference type="RefSeq" id="WP_135442493.1">
    <property type="nucleotide sequence ID" value="NZ_SRLE01000006.1"/>
</dbReference>
<dbReference type="OrthoDB" id="5740384at2"/>
<keyword evidence="3" id="KW-1185">Reference proteome</keyword>
<dbReference type="Proteomes" id="UP000298050">
    <property type="component" value="Unassembled WGS sequence"/>
</dbReference>
<protein>
    <submittedName>
        <fullName evidence="2">Uncharacterized protein</fullName>
    </submittedName>
</protein>
<evidence type="ECO:0000313" key="2">
    <source>
        <dbReference type="EMBL" id="TGD74030.1"/>
    </source>
</evidence>
<reference evidence="2 3" key="1">
    <citation type="submission" date="2019-04" db="EMBL/GenBank/DDBJ databases">
        <title>Taxonomy of novel Haliea sp. from mangrove soil of West Coast of India.</title>
        <authorList>
            <person name="Verma A."/>
            <person name="Kumar P."/>
            <person name="Krishnamurthi S."/>
        </authorList>
    </citation>
    <scope>NUCLEOTIDE SEQUENCE [LARGE SCALE GENOMIC DNA]</scope>
    <source>
        <strain evidence="2 3">SAOS-164</strain>
    </source>
</reference>
<gene>
    <name evidence="2" type="ORF">E4634_07785</name>
</gene>
<dbReference type="AlphaFoldDB" id="A0A4Z0M3K7"/>
<organism evidence="2 3">
    <name type="scientific">Mangrovimicrobium sediminis</name>
    <dbReference type="NCBI Taxonomy" id="2562682"/>
    <lineage>
        <taxon>Bacteria</taxon>
        <taxon>Pseudomonadati</taxon>
        <taxon>Pseudomonadota</taxon>
        <taxon>Gammaproteobacteria</taxon>
        <taxon>Cellvibrionales</taxon>
        <taxon>Halieaceae</taxon>
        <taxon>Mangrovimicrobium</taxon>
    </lineage>
</organism>
<sequence>MTNLLLILVLIFGGVAFIAWALERFGGEPDPAQVQRLGRWIMPLLVITAVIGALQYFLGG</sequence>
<name>A0A4Z0M3K7_9GAMM</name>
<accession>A0A4Z0M3K7</accession>
<keyword evidence="1" id="KW-0812">Transmembrane</keyword>
<proteinExistence type="predicted"/>
<keyword evidence="1" id="KW-0472">Membrane</keyword>
<comment type="caution">
    <text evidence="2">The sequence shown here is derived from an EMBL/GenBank/DDBJ whole genome shotgun (WGS) entry which is preliminary data.</text>
</comment>
<keyword evidence="1" id="KW-1133">Transmembrane helix</keyword>
<evidence type="ECO:0000256" key="1">
    <source>
        <dbReference type="SAM" id="Phobius"/>
    </source>
</evidence>
<evidence type="ECO:0000313" key="3">
    <source>
        <dbReference type="Proteomes" id="UP000298050"/>
    </source>
</evidence>
<feature type="transmembrane region" description="Helical" evidence="1">
    <location>
        <begin position="37"/>
        <end position="58"/>
    </location>
</feature>